<dbReference type="KEGG" id="muc:MuYL_1912"/>
<dbReference type="Proteomes" id="UP000215002">
    <property type="component" value="Chromosome"/>
</dbReference>
<dbReference type="EMBL" id="CP022743">
    <property type="protein sequence ID" value="ASU33808.1"/>
    <property type="molecule type" value="Genomic_DNA"/>
</dbReference>
<evidence type="ECO:0000313" key="1">
    <source>
        <dbReference type="EMBL" id="ASU33808.1"/>
    </source>
</evidence>
<accession>A0A223NW33</accession>
<gene>
    <name evidence="1" type="ORF">MuYL_1912</name>
</gene>
<protein>
    <submittedName>
        <fullName evidence="1">Uncharacterized protein</fullName>
    </submittedName>
</protein>
<keyword evidence="2" id="KW-1185">Reference proteome</keyword>
<sequence>MDWYVANMATVETLRKSNKNAGLKIRHFCYNVLFDVKTI</sequence>
<organism evidence="1 2">
    <name type="scientific">Mucilaginibacter xinganensis</name>
    <dbReference type="NCBI Taxonomy" id="1234841"/>
    <lineage>
        <taxon>Bacteria</taxon>
        <taxon>Pseudomonadati</taxon>
        <taxon>Bacteroidota</taxon>
        <taxon>Sphingobacteriia</taxon>
        <taxon>Sphingobacteriales</taxon>
        <taxon>Sphingobacteriaceae</taxon>
        <taxon>Mucilaginibacter</taxon>
    </lineage>
</organism>
<dbReference type="AlphaFoldDB" id="A0A223NW33"/>
<name>A0A223NW33_9SPHI</name>
<evidence type="ECO:0000313" key="2">
    <source>
        <dbReference type="Proteomes" id="UP000215002"/>
    </source>
</evidence>
<reference evidence="1 2" key="1">
    <citation type="submission" date="2017-08" db="EMBL/GenBank/DDBJ databases">
        <title>Complete genome sequence of Mucilaginibacter sp. strain BJC16-A31.</title>
        <authorList>
            <consortium name="Henan University of Science and Technology"/>
            <person name="You X."/>
        </authorList>
    </citation>
    <scope>NUCLEOTIDE SEQUENCE [LARGE SCALE GENOMIC DNA]</scope>
    <source>
        <strain evidence="1 2">BJC16-A31</strain>
    </source>
</reference>
<proteinExistence type="predicted"/>